<name>A0A7W9Z017_9HYPH</name>
<dbReference type="EMBL" id="JACHEJ010000010">
    <property type="protein sequence ID" value="MBB6181560.1"/>
    <property type="molecule type" value="Genomic_DNA"/>
</dbReference>
<protein>
    <recommendedName>
        <fullName evidence="4">Phage tail tape measure protein domain-containing protein</fullName>
    </recommendedName>
</protein>
<evidence type="ECO:0000256" key="1">
    <source>
        <dbReference type="SAM" id="Phobius"/>
    </source>
</evidence>
<evidence type="ECO:0000313" key="3">
    <source>
        <dbReference type="Proteomes" id="UP000535501"/>
    </source>
</evidence>
<evidence type="ECO:0008006" key="4">
    <source>
        <dbReference type="Google" id="ProtNLM"/>
    </source>
</evidence>
<organism evidence="2 3">
    <name type="scientific">Pseudorhizobium flavum</name>
    <dbReference type="NCBI Taxonomy" id="1335061"/>
    <lineage>
        <taxon>Bacteria</taxon>
        <taxon>Pseudomonadati</taxon>
        <taxon>Pseudomonadota</taxon>
        <taxon>Alphaproteobacteria</taxon>
        <taxon>Hyphomicrobiales</taxon>
        <taxon>Rhizobiaceae</taxon>
        <taxon>Rhizobium/Agrobacterium group</taxon>
        <taxon>Pseudorhizobium</taxon>
    </lineage>
</organism>
<keyword evidence="1" id="KW-0812">Transmembrane</keyword>
<keyword evidence="1" id="KW-0472">Membrane</keyword>
<evidence type="ECO:0000313" key="2">
    <source>
        <dbReference type="EMBL" id="MBB6181560.1"/>
    </source>
</evidence>
<feature type="transmembrane region" description="Helical" evidence="1">
    <location>
        <begin position="596"/>
        <end position="619"/>
    </location>
</feature>
<keyword evidence="3" id="KW-1185">Reference proteome</keyword>
<sequence length="657" mass="68867">MRDVMKLGLVPLGAYSVPFFGGMLGAEALTASSQRRREIFRYSMANVSDKDRDTLFNRSEELGQKYPSVPITAVMEMARNAYAVMGDGDRGAAVLERMVQSLVALQSVKGVDAAVSQLTGLLRGLDNIGSNADGAKGIEQVNAMIDAATKASQVDPDFDPGAFFSFARRTKVAGPALSQDFLARASVLMQDMGADVAGNSLAMAFKAFVLEAVGSAGGKSYLAERDRLGIRKNGKLVDSELFGSDPDTWVLKHLVPALERDGVDLNNDTAIAAAVGKLSGNTNATGLLTRLITQREQTERWLKLIENAVGTDVAEKVRLEDPFVGWEAFKKSLENLSAALTPIDHINAGLNGLADGINALAAAGKDNPLLTSLGLGAAGFGAYKGAKFLGSKAFDLFGLKGSALALDGSAAALTRAAVALGGSGVVDGDLPGKGKGKGGWRALLGGSLATGAMGAWAALVQGMGDTPGSAVEDQVKYQRQYREFLEKVFGMNQPPPQRAPSGPSFREAENASMLAYRQDKSAIDDLIAEARAAGQEVQNSLSVVAKPDVDTSALERFISLIRSAKAELQGLGGAVSNAERKVGAEMRRNFADGGGGAWVIASLNIICAVVAVVLAWCILRPSCEGWKTKLGSVLHGTAAFALIYLALVALFPFKGAF</sequence>
<feature type="transmembrane region" description="Helical" evidence="1">
    <location>
        <begin position="631"/>
        <end position="653"/>
    </location>
</feature>
<keyword evidence="1" id="KW-1133">Transmembrane helix</keyword>
<dbReference type="AlphaFoldDB" id="A0A7W9Z017"/>
<reference evidence="2 3" key="1">
    <citation type="submission" date="2020-08" db="EMBL/GenBank/DDBJ databases">
        <title>Genomic Encyclopedia of Type Strains, Phase IV (KMG-IV): sequencing the most valuable type-strain genomes for metagenomic binning, comparative biology and taxonomic classification.</title>
        <authorList>
            <person name="Goeker M."/>
        </authorList>
    </citation>
    <scope>NUCLEOTIDE SEQUENCE [LARGE SCALE GENOMIC DNA]</scope>
    <source>
        <strain evidence="2 3">DSM 102134</strain>
    </source>
</reference>
<comment type="caution">
    <text evidence="2">The sequence shown here is derived from an EMBL/GenBank/DDBJ whole genome shotgun (WGS) entry which is preliminary data.</text>
</comment>
<dbReference type="RefSeq" id="WP_139346082.1">
    <property type="nucleotide sequence ID" value="NZ_JACHEJ010000010.1"/>
</dbReference>
<proteinExistence type="predicted"/>
<accession>A0A7W9Z017</accession>
<gene>
    <name evidence="2" type="ORF">HNQ75_003547</name>
</gene>
<dbReference type="Proteomes" id="UP000535501">
    <property type="component" value="Unassembled WGS sequence"/>
</dbReference>